<evidence type="ECO:0000313" key="6">
    <source>
        <dbReference type="EMBL" id="CAE8610487.1"/>
    </source>
</evidence>
<feature type="transmembrane region" description="Helical" evidence="5">
    <location>
        <begin position="33"/>
        <end position="53"/>
    </location>
</feature>
<feature type="transmembrane region" description="Helical" evidence="5">
    <location>
        <begin position="97"/>
        <end position="115"/>
    </location>
</feature>
<dbReference type="InterPro" id="IPR007271">
    <property type="entry name" value="Nuc_sug_transpt"/>
</dbReference>
<dbReference type="Proteomes" id="UP000654075">
    <property type="component" value="Unassembled WGS sequence"/>
</dbReference>
<dbReference type="Pfam" id="PF04142">
    <property type="entry name" value="Nuc_sug_transp"/>
    <property type="match status" value="1"/>
</dbReference>
<sequence length="306" mass="33881">MVDTGQALVMDWAENRSWKQSYSGRQYARQTALVVESCLSIVTGLGITASLGGLSATRACFDPQLLLRFFPVACLFATGLSLKMMSVNYFQAGTIKIVGQLRLPMLAVGSTLLLGRYFSVVQWQVIALITTSCVSFVLLKGQGRLKEGKTFKWKGLSQLAGWVVMNCVGGILAEMTYKSGNTPYYIQKVAQDFGHLLTSLVMLFLVVPRFSPREDIRNKETRPGGFFDSWDIRTVAVVGFLFLDAWIGNLLLKEFSSVTRTVAKAFGVATVYFVSLFYSKERKSNWALTVVAVVVIQSSILYSFVS</sequence>
<accession>A0A813FF60</accession>
<evidence type="ECO:0000256" key="2">
    <source>
        <dbReference type="ARBA" id="ARBA00022692"/>
    </source>
</evidence>
<proteinExistence type="predicted"/>
<feature type="transmembrane region" description="Helical" evidence="5">
    <location>
        <begin position="193"/>
        <end position="211"/>
    </location>
</feature>
<dbReference type="AlphaFoldDB" id="A0A813FF60"/>
<feature type="transmembrane region" description="Helical" evidence="5">
    <location>
        <begin position="258"/>
        <end position="278"/>
    </location>
</feature>
<dbReference type="OMA" id="CFTMARI"/>
<feature type="transmembrane region" description="Helical" evidence="5">
    <location>
        <begin position="151"/>
        <end position="173"/>
    </location>
</feature>
<dbReference type="PANTHER" id="PTHR10231">
    <property type="entry name" value="NUCLEOTIDE-SUGAR TRANSMEMBRANE TRANSPORTER"/>
    <property type="match status" value="1"/>
</dbReference>
<keyword evidence="7" id="KW-1185">Reference proteome</keyword>
<evidence type="ECO:0008006" key="8">
    <source>
        <dbReference type="Google" id="ProtNLM"/>
    </source>
</evidence>
<dbReference type="EMBL" id="CAJNNV010024702">
    <property type="protein sequence ID" value="CAE8610487.1"/>
    <property type="molecule type" value="Genomic_DNA"/>
</dbReference>
<keyword evidence="3 5" id="KW-1133">Transmembrane helix</keyword>
<comment type="caution">
    <text evidence="6">The sequence shown here is derived from an EMBL/GenBank/DDBJ whole genome shotgun (WGS) entry which is preliminary data.</text>
</comment>
<evidence type="ECO:0000256" key="3">
    <source>
        <dbReference type="ARBA" id="ARBA00022989"/>
    </source>
</evidence>
<feature type="transmembrane region" description="Helical" evidence="5">
    <location>
        <begin position="232"/>
        <end position="252"/>
    </location>
</feature>
<evidence type="ECO:0000313" key="7">
    <source>
        <dbReference type="Proteomes" id="UP000654075"/>
    </source>
</evidence>
<dbReference type="GO" id="GO:0000139">
    <property type="term" value="C:Golgi membrane"/>
    <property type="evidence" value="ECO:0007669"/>
    <property type="project" value="InterPro"/>
</dbReference>
<feature type="transmembrane region" description="Helical" evidence="5">
    <location>
        <begin position="121"/>
        <end position="139"/>
    </location>
</feature>
<evidence type="ECO:0000256" key="1">
    <source>
        <dbReference type="ARBA" id="ARBA00004141"/>
    </source>
</evidence>
<dbReference type="OrthoDB" id="441027at2759"/>
<evidence type="ECO:0000256" key="5">
    <source>
        <dbReference type="SAM" id="Phobius"/>
    </source>
</evidence>
<keyword evidence="2 5" id="KW-0812">Transmembrane</keyword>
<reference evidence="6" key="1">
    <citation type="submission" date="2021-02" db="EMBL/GenBank/DDBJ databases">
        <authorList>
            <person name="Dougan E. K."/>
            <person name="Rhodes N."/>
            <person name="Thang M."/>
            <person name="Chan C."/>
        </authorList>
    </citation>
    <scope>NUCLEOTIDE SEQUENCE</scope>
</reference>
<comment type="subcellular location">
    <subcellularLocation>
        <location evidence="1">Membrane</location>
        <topology evidence="1">Multi-pass membrane protein</topology>
    </subcellularLocation>
</comment>
<evidence type="ECO:0000256" key="4">
    <source>
        <dbReference type="ARBA" id="ARBA00023136"/>
    </source>
</evidence>
<name>A0A813FF60_POLGL</name>
<feature type="transmembrane region" description="Helical" evidence="5">
    <location>
        <begin position="285"/>
        <end position="305"/>
    </location>
</feature>
<gene>
    <name evidence="6" type="ORF">PGLA1383_LOCUS28306</name>
</gene>
<protein>
    <recommendedName>
        <fullName evidence="8">Sugar phosphate transporter domain-containing protein</fullName>
    </recommendedName>
</protein>
<keyword evidence="4 5" id="KW-0472">Membrane</keyword>
<dbReference type="GO" id="GO:0015165">
    <property type="term" value="F:pyrimidine nucleotide-sugar transmembrane transporter activity"/>
    <property type="evidence" value="ECO:0007669"/>
    <property type="project" value="InterPro"/>
</dbReference>
<feature type="transmembrane region" description="Helical" evidence="5">
    <location>
        <begin position="65"/>
        <end position="85"/>
    </location>
</feature>
<organism evidence="6 7">
    <name type="scientific">Polarella glacialis</name>
    <name type="common">Dinoflagellate</name>
    <dbReference type="NCBI Taxonomy" id="89957"/>
    <lineage>
        <taxon>Eukaryota</taxon>
        <taxon>Sar</taxon>
        <taxon>Alveolata</taxon>
        <taxon>Dinophyceae</taxon>
        <taxon>Suessiales</taxon>
        <taxon>Suessiaceae</taxon>
        <taxon>Polarella</taxon>
    </lineage>
</organism>